<feature type="region of interest" description="Disordered" evidence="1">
    <location>
        <begin position="294"/>
        <end position="362"/>
    </location>
</feature>
<name>A0ABC8JNV5_ERUVS</name>
<evidence type="ECO:0008006" key="4">
    <source>
        <dbReference type="Google" id="ProtNLM"/>
    </source>
</evidence>
<reference evidence="2 3" key="1">
    <citation type="submission" date="2022-03" db="EMBL/GenBank/DDBJ databases">
        <authorList>
            <person name="Macdonald S."/>
            <person name="Ahmed S."/>
            <person name="Newling K."/>
        </authorList>
    </citation>
    <scope>NUCLEOTIDE SEQUENCE [LARGE SCALE GENOMIC DNA]</scope>
</reference>
<dbReference type="InterPro" id="IPR037488">
    <property type="entry name" value="At2g33490-like"/>
</dbReference>
<evidence type="ECO:0000256" key="1">
    <source>
        <dbReference type="SAM" id="MobiDB-lite"/>
    </source>
</evidence>
<feature type="compositionally biased region" description="Basic and acidic residues" evidence="1">
    <location>
        <begin position="297"/>
        <end position="311"/>
    </location>
</feature>
<sequence>MMKASLGRLRRFALPKVDDAVNIEEIFPTEQIDGLARASKDMQEMREYYDRLLSVAAATANSAYEFSESLGEMGSCLEQISPHNDEESGRILLKLGQVQFELQKLVDTYRSQIFKTITRPSESLLSDLRTVEDMKQQCEEKRDVVKNMMMEHVKGSKGEKLMRRQLETARDELQDEATLCIFRLKSLKEGQARSLLTQAARHHTAQMHLFLVGLKSLEAVEQQVRVAAERQHIDCELSENENETECSEDDRHFNRDGELSFDYITSEQKVEALSTPQGSLKIDDTDLSFRRPSTVNADHREENRISYQDRRRSSHSAPLFPQKKSDLAEKPSANAYVLPTPVGSKSSSISTQANHSPHLWHSSPLEPIKAVHKDVESNLYSRLPRMSPTASPPLASSPRINELHELPRPPGQFAPPRRSKSPGLTGHSAPVSAWSQERSSVVVSKNIVASPLPVPPLVVPRSYSIPSRNQRGMGQQPLSDSNQNRVVSPPPLPLTPASQISDRCLGLGSGKLLRAVKLEVTNTVSVILELRILHP</sequence>
<dbReference type="PANTHER" id="PTHR34119:SF19">
    <property type="entry name" value="HYDROXYPROLINE-RICH GLYCOPROTEIN FAMILY PROTEIN"/>
    <property type="match status" value="1"/>
</dbReference>
<organism evidence="2 3">
    <name type="scientific">Eruca vesicaria subsp. sativa</name>
    <name type="common">Garden rocket</name>
    <name type="synonym">Eruca sativa</name>
    <dbReference type="NCBI Taxonomy" id="29727"/>
    <lineage>
        <taxon>Eukaryota</taxon>
        <taxon>Viridiplantae</taxon>
        <taxon>Streptophyta</taxon>
        <taxon>Embryophyta</taxon>
        <taxon>Tracheophyta</taxon>
        <taxon>Spermatophyta</taxon>
        <taxon>Magnoliopsida</taxon>
        <taxon>eudicotyledons</taxon>
        <taxon>Gunneridae</taxon>
        <taxon>Pentapetalae</taxon>
        <taxon>rosids</taxon>
        <taxon>malvids</taxon>
        <taxon>Brassicales</taxon>
        <taxon>Brassicaceae</taxon>
        <taxon>Brassiceae</taxon>
        <taxon>Eruca</taxon>
    </lineage>
</organism>
<dbReference type="PANTHER" id="PTHR34119">
    <property type="entry name" value="HYDROXYPROLINE-RICH GLYCOPROTEIN-LIKE"/>
    <property type="match status" value="1"/>
</dbReference>
<gene>
    <name evidence="2" type="ORF">ERUC_LOCUS12879</name>
</gene>
<feature type="compositionally biased region" description="Polar residues" evidence="1">
    <location>
        <begin position="343"/>
        <end position="355"/>
    </location>
</feature>
<dbReference type="CDD" id="cd07307">
    <property type="entry name" value="BAR"/>
    <property type="match status" value="1"/>
</dbReference>
<proteinExistence type="predicted"/>
<accession>A0ABC8JNV5</accession>
<dbReference type="Proteomes" id="UP001642260">
    <property type="component" value="Unassembled WGS sequence"/>
</dbReference>
<feature type="compositionally biased region" description="Polar residues" evidence="1">
    <location>
        <begin position="464"/>
        <end position="486"/>
    </location>
</feature>
<keyword evidence="3" id="KW-1185">Reference proteome</keyword>
<feature type="region of interest" description="Disordered" evidence="1">
    <location>
        <begin position="383"/>
        <end position="432"/>
    </location>
</feature>
<dbReference type="AlphaFoldDB" id="A0ABC8JNV5"/>
<dbReference type="Gene3D" id="1.20.1270.60">
    <property type="entry name" value="Arfaptin homology (AH) domain/BAR domain"/>
    <property type="match status" value="1"/>
</dbReference>
<dbReference type="EMBL" id="CAKOAT010121599">
    <property type="protein sequence ID" value="CAH8333465.1"/>
    <property type="molecule type" value="Genomic_DNA"/>
</dbReference>
<protein>
    <recommendedName>
        <fullName evidence="4">Hydroxyproline-rich glycoprotein family protein</fullName>
    </recommendedName>
</protein>
<dbReference type="SUPFAM" id="SSF103657">
    <property type="entry name" value="BAR/IMD domain-like"/>
    <property type="match status" value="1"/>
</dbReference>
<feature type="region of interest" description="Disordered" evidence="1">
    <location>
        <begin position="463"/>
        <end position="497"/>
    </location>
</feature>
<evidence type="ECO:0000313" key="3">
    <source>
        <dbReference type="Proteomes" id="UP001642260"/>
    </source>
</evidence>
<comment type="caution">
    <text evidence="2">The sequence shown here is derived from an EMBL/GenBank/DDBJ whole genome shotgun (WGS) entry which is preliminary data.</text>
</comment>
<feature type="compositionally biased region" description="Low complexity" evidence="1">
    <location>
        <begin position="387"/>
        <end position="398"/>
    </location>
</feature>
<evidence type="ECO:0000313" key="2">
    <source>
        <dbReference type="EMBL" id="CAH8333465.1"/>
    </source>
</evidence>
<dbReference type="InterPro" id="IPR027267">
    <property type="entry name" value="AH/BAR_dom_sf"/>
</dbReference>